<proteinExistence type="predicted"/>
<evidence type="ECO:0000313" key="1">
    <source>
        <dbReference type="EMBL" id="WXB15013.1"/>
    </source>
</evidence>
<sequence length="160" mass="17825">MQRSFAGSKVKSVRLSFDLFMAIAPTGKRPPRAISMRLKTTSSENRISLLVKPEETVLEEFFKTDTGKQYINHGFGARRPEIGRWAHIDIGLTNAEADDGVDAGAARRLTASMDGTSLIDHARVGDGTLDEIALFVGILEPAEWNEGWRYHYDNIVFDAR</sequence>
<accession>A0ABZ2LYS9</accession>
<organism evidence="1 2">
    <name type="scientific">Pendulispora albinea</name>
    <dbReference type="NCBI Taxonomy" id="2741071"/>
    <lineage>
        <taxon>Bacteria</taxon>
        <taxon>Pseudomonadati</taxon>
        <taxon>Myxococcota</taxon>
        <taxon>Myxococcia</taxon>
        <taxon>Myxococcales</taxon>
        <taxon>Sorangiineae</taxon>
        <taxon>Pendulisporaceae</taxon>
        <taxon>Pendulispora</taxon>
    </lineage>
</organism>
<gene>
    <name evidence="1" type="ORF">LZC94_45245</name>
</gene>
<dbReference type="RefSeq" id="WP_394824636.1">
    <property type="nucleotide sequence ID" value="NZ_CP089984.1"/>
</dbReference>
<protein>
    <submittedName>
        <fullName evidence="1">Uncharacterized protein</fullName>
    </submittedName>
</protein>
<reference evidence="1 2" key="1">
    <citation type="submission" date="2021-12" db="EMBL/GenBank/DDBJ databases">
        <title>Discovery of the Pendulisporaceae a myxobacterial family with distinct sporulation behavior and unique specialized metabolism.</title>
        <authorList>
            <person name="Garcia R."/>
            <person name="Popoff A."/>
            <person name="Bader C.D."/>
            <person name="Loehr J."/>
            <person name="Walesch S."/>
            <person name="Walt C."/>
            <person name="Boldt J."/>
            <person name="Bunk B."/>
            <person name="Haeckl F.J.F.P.J."/>
            <person name="Gunesch A.P."/>
            <person name="Birkelbach J."/>
            <person name="Nuebel U."/>
            <person name="Pietschmann T."/>
            <person name="Bach T."/>
            <person name="Mueller R."/>
        </authorList>
    </citation>
    <scope>NUCLEOTIDE SEQUENCE [LARGE SCALE GENOMIC DNA]</scope>
    <source>
        <strain evidence="1 2">MSr11954</strain>
    </source>
</reference>
<dbReference type="Proteomes" id="UP001370348">
    <property type="component" value="Chromosome"/>
</dbReference>
<dbReference type="EMBL" id="CP089984">
    <property type="protein sequence ID" value="WXB15013.1"/>
    <property type="molecule type" value="Genomic_DNA"/>
</dbReference>
<name>A0ABZ2LYS9_9BACT</name>
<evidence type="ECO:0000313" key="2">
    <source>
        <dbReference type="Proteomes" id="UP001370348"/>
    </source>
</evidence>
<keyword evidence="2" id="KW-1185">Reference proteome</keyword>